<protein>
    <recommendedName>
        <fullName evidence="3 7">UDP-N-acetylglucosamine transferase subunit ALG13</fullName>
        <ecNumber evidence="2 7">2.4.1.141</ecNumber>
    </recommendedName>
    <alternativeName>
        <fullName evidence="5 7">Asparagine-linked glycosylation protein 13</fullName>
    </alternativeName>
</protein>
<comment type="similarity">
    <text evidence="7">Belongs to the glycosyltransferase 28 family.</text>
</comment>
<dbReference type="OrthoDB" id="20273at2759"/>
<dbReference type="Gene3D" id="3.40.50.2000">
    <property type="entry name" value="Glycogen Phosphorylase B"/>
    <property type="match status" value="1"/>
</dbReference>
<feature type="domain" description="Glycosyl transferase family 28 C-terminal" evidence="8">
    <location>
        <begin position="3"/>
        <end position="149"/>
    </location>
</feature>
<comment type="subcellular location">
    <subcellularLocation>
        <location evidence="7">Endoplasmic reticulum</location>
    </subcellularLocation>
</comment>
<keyword evidence="7" id="KW-0256">Endoplasmic reticulum</keyword>
<dbReference type="GO" id="GO:0004577">
    <property type="term" value="F:N-acetylglucosaminyldiphosphodolichol N-acetylglucosaminyltransferase activity"/>
    <property type="evidence" value="ECO:0007669"/>
    <property type="project" value="UniProtKB-EC"/>
</dbReference>
<dbReference type="EMBL" id="KN818228">
    <property type="protein sequence ID" value="KIL68566.1"/>
    <property type="molecule type" value="Genomic_DNA"/>
</dbReference>
<comment type="function">
    <text evidence="4 7">Involved in protein N-glycosylation. Essential for the second step of the dolichol-linked oligosaccharide pathway.</text>
</comment>
<dbReference type="Pfam" id="PF04101">
    <property type="entry name" value="Glyco_tran_28_C"/>
    <property type="match status" value="1"/>
</dbReference>
<keyword evidence="7" id="KW-0328">Glycosyltransferase</keyword>
<organism evidence="9 10">
    <name type="scientific">Amanita muscaria (strain Koide BX008)</name>
    <dbReference type="NCBI Taxonomy" id="946122"/>
    <lineage>
        <taxon>Eukaryota</taxon>
        <taxon>Fungi</taxon>
        <taxon>Dikarya</taxon>
        <taxon>Basidiomycota</taxon>
        <taxon>Agaricomycotina</taxon>
        <taxon>Agaricomycetes</taxon>
        <taxon>Agaricomycetidae</taxon>
        <taxon>Agaricales</taxon>
        <taxon>Pluteineae</taxon>
        <taxon>Amanitaceae</taxon>
        <taxon>Amanita</taxon>
    </lineage>
</organism>
<dbReference type="EC" id="2.4.1.141" evidence="2 7"/>
<evidence type="ECO:0000259" key="8">
    <source>
        <dbReference type="Pfam" id="PF04101"/>
    </source>
</evidence>
<evidence type="ECO:0000256" key="7">
    <source>
        <dbReference type="RuleBase" id="RU362128"/>
    </source>
</evidence>
<evidence type="ECO:0000256" key="6">
    <source>
        <dbReference type="ARBA" id="ARBA00048184"/>
    </source>
</evidence>
<dbReference type="GO" id="GO:0006488">
    <property type="term" value="P:dolichol-linked oligosaccharide biosynthetic process"/>
    <property type="evidence" value="ECO:0007669"/>
    <property type="project" value="TreeGrafter"/>
</dbReference>
<dbReference type="HOGENOM" id="CLU_085408_2_2_1"/>
<sequence>MIAFVTVGSTTFDPLVEAAVSDEFLEALLDKGFKRLIVQRGRSDLKLKGIPESGNSVTLHRRGIDIELWKYKPSLRTEMEMSNLVISHAGSGTIIEALRLHKPLIVVPNPTLLDDHQQELAQALDGLGYLKTSTASDLARTLSTFDTEKIVTFPPIDGSRFARLVDEEVGYQ</sequence>
<dbReference type="GO" id="GO:0043541">
    <property type="term" value="C:UDP-N-acetylglucosamine transferase complex"/>
    <property type="evidence" value="ECO:0007669"/>
    <property type="project" value="TreeGrafter"/>
</dbReference>
<gene>
    <name evidence="7" type="primary">ALG13</name>
    <name evidence="9" type="ORF">M378DRAFT_158376</name>
</gene>
<dbReference type="InParanoid" id="A0A0C2XGL7"/>
<proteinExistence type="inferred from homology"/>
<reference evidence="9 10" key="1">
    <citation type="submission" date="2014-04" db="EMBL/GenBank/DDBJ databases">
        <title>Evolutionary Origins and Diversification of the Mycorrhizal Mutualists.</title>
        <authorList>
            <consortium name="DOE Joint Genome Institute"/>
            <consortium name="Mycorrhizal Genomics Consortium"/>
            <person name="Kohler A."/>
            <person name="Kuo A."/>
            <person name="Nagy L.G."/>
            <person name="Floudas D."/>
            <person name="Copeland A."/>
            <person name="Barry K.W."/>
            <person name="Cichocki N."/>
            <person name="Veneault-Fourrey C."/>
            <person name="LaButti K."/>
            <person name="Lindquist E.A."/>
            <person name="Lipzen A."/>
            <person name="Lundell T."/>
            <person name="Morin E."/>
            <person name="Murat C."/>
            <person name="Riley R."/>
            <person name="Ohm R."/>
            <person name="Sun H."/>
            <person name="Tunlid A."/>
            <person name="Henrissat B."/>
            <person name="Grigoriev I.V."/>
            <person name="Hibbett D.S."/>
            <person name="Martin F."/>
        </authorList>
    </citation>
    <scope>NUCLEOTIDE SEQUENCE [LARGE SCALE GENOMIC DNA]</scope>
    <source>
        <strain evidence="9 10">Koide BX008</strain>
    </source>
</reference>
<dbReference type="InterPro" id="IPR007235">
    <property type="entry name" value="Glyco_trans_28_C"/>
</dbReference>
<dbReference type="Proteomes" id="UP000054549">
    <property type="component" value="Unassembled WGS sequence"/>
</dbReference>
<evidence type="ECO:0000313" key="9">
    <source>
        <dbReference type="EMBL" id="KIL68566.1"/>
    </source>
</evidence>
<accession>A0A0C2XGL7</accession>
<dbReference type="PANTHER" id="PTHR47043">
    <property type="entry name" value="UDP-N-ACETYLGLUCOSAMINE TRANSFERASE SUBUNIT ALG13"/>
    <property type="match status" value="1"/>
</dbReference>
<comment type="catalytic activity">
    <reaction evidence="6">
        <text>an N-acetyl-alpha-D-glucosaminyl-diphospho-di-trans,poly-cis-dolichol + UDP-N-acetyl-alpha-D-glucosamine = an N,N'-diacetylchitobiosyl-diphospho-di-trans,poly-cis-dolichol + UDP + H(+)</text>
        <dbReference type="Rhea" id="RHEA:23380"/>
        <dbReference type="Rhea" id="RHEA-COMP:19507"/>
        <dbReference type="Rhea" id="RHEA-COMP:19510"/>
        <dbReference type="ChEBI" id="CHEBI:15378"/>
        <dbReference type="ChEBI" id="CHEBI:57269"/>
        <dbReference type="ChEBI" id="CHEBI:57705"/>
        <dbReference type="ChEBI" id="CHEBI:58223"/>
        <dbReference type="ChEBI" id="CHEBI:58427"/>
        <dbReference type="EC" id="2.4.1.141"/>
    </reaction>
</comment>
<dbReference type="PANTHER" id="PTHR47043:SF1">
    <property type="entry name" value="UDP-N-ACETYLGLUCOSAMINE TRANSFERASE SUBUNIT ALG13"/>
    <property type="match status" value="1"/>
</dbReference>
<evidence type="ECO:0000256" key="5">
    <source>
        <dbReference type="ARBA" id="ARBA00032061"/>
    </source>
</evidence>
<dbReference type="SUPFAM" id="SSF53756">
    <property type="entry name" value="UDP-Glycosyltransferase/glycogen phosphorylase"/>
    <property type="match status" value="1"/>
</dbReference>
<evidence type="ECO:0000256" key="4">
    <source>
        <dbReference type="ARBA" id="ARBA00024804"/>
    </source>
</evidence>
<evidence type="ECO:0000256" key="3">
    <source>
        <dbReference type="ARBA" id="ARBA00017468"/>
    </source>
</evidence>
<dbReference type="STRING" id="946122.A0A0C2XGL7"/>
<keyword evidence="10" id="KW-1185">Reference proteome</keyword>
<evidence type="ECO:0000313" key="10">
    <source>
        <dbReference type="Proteomes" id="UP000054549"/>
    </source>
</evidence>
<dbReference type="FunCoup" id="A0A0C2XGL7">
    <property type="interactions" value="115"/>
</dbReference>
<comment type="subunit">
    <text evidence="1 7">Heterodimer with ALG14 to form a functional enzyme.</text>
</comment>
<evidence type="ECO:0000256" key="1">
    <source>
        <dbReference type="ARBA" id="ARBA00011198"/>
    </source>
</evidence>
<name>A0A0C2XGL7_AMAMK</name>
<dbReference type="InterPro" id="IPR052474">
    <property type="entry name" value="UDP-GlcNAc_transferase"/>
</dbReference>
<keyword evidence="7 9" id="KW-0808">Transferase</keyword>
<dbReference type="AlphaFoldDB" id="A0A0C2XGL7"/>
<evidence type="ECO:0000256" key="2">
    <source>
        <dbReference type="ARBA" id="ARBA00012614"/>
    </source>
</evidence>